<dbReference type="Proteomes" id="UP000839052">
    <property type="component" value="Chromosome"/>
</dbReference>
<feature type="domain" description="Winged helix-turn-helix" evidence="2">
    <location>
        <begin position="45"/>
        <end position="108"/>
    </location>
</feature>
<keyword evidence="4" id="KW-1185">Reference proteome</keyword>
<accession>A0ABM8YVR5</accession>
<proteinExistence type="predicted"/>
<gene>
    <name evidence="3" type="ORF">NTG6680_0289</name>
</gene>
<feature type="compositionally biased region" description="Basic and acidic residues" evidence="1">
    <location>
        <begin position="36"/>
        <end position="47"/>
    </location>
</feature>
<dbReference type="InterPro" id="IPR055245">
    <property type="entry name" value="HTH_proteobacteria"/>
</dbReference>
<dbReference type="RefSeq" id="WP_239795635.1">
    <property type="nucleotide sequence ID" value="NZ_OU912926.1"/>
</dbReference>
<organism evidence="3 4">
    <name type="scientific">Candidatus Nitrotoga arctica</name>
    <dbReference type="NCBI Taxonomy" id="453162"/>
    <lineage>
        <taxon>Bacteria</taxon>
        <taxon>Pseudomonadati</taxon>
        <taxon>Pseudomonadota</taxon>
        <taxon>Betaproteobacteria</taxon>
        <taxon>Nitrosomonadales</taxon>
        <taxon>Gallionellaceae</taxon>
        <taxon>Candidatus Nitrotoga</taxon>
    </lineage>
</organism>
<evidence type="ECO:0000313" key="3">
    <source>
        <dbReference type="EMBL" id="CAG9931542.1"/>
    </source>
</evidence>
<evidence type="ECO:0000256" key="1">
    <source>
        <dbReference type="SAM" id="MobiDB-lite"/>
    </source>
</evidence>
<feature type="region of interest" description="Disordered" evidence="1">
    <location>
        <begin position="1"/>
        <end position="47"/>
    </location>
</feature>
<evidence type="ECO:0000313" key="4">
    <source>
        <dbReference type="Proteomes" id="UP000839052"/>
    </source>
</evidence>
<sequence length="116" mass="12745">MDKINNEKAAGGVETIAAAGDDKPSNSNTRQTPRKAPQDDSSHSQRLRLFERLKVAPVDTITARRELDVMHPAARIQELKQRGNLIDTVRVGRSSDCGKVHRVALYVLLPGEGCDD</sequence>
<dbReference type="EMBL" id="OU912926">
    <property type="protein sequence ID" value="CAG9931542.1"/>
    <property type="molecule type" value="Genomic_DNA"/>
</dbReference>
<name>A0ABM8YVR5_9PROT</name>
<dbReference type="Pfam" id="PF14090">
    <property type="entry name" value="HTH_39"/>
    <property type="match status" value="1"/>
</dbReference>
<evidence type="ECO:0000259" key="2">
    <source>
        <dbReference type="Pfam" id="PF14090"/>
    </source>
</evidence>
<reference evidence="3 4" key="1">
    <citation type="submission" date="2021-10" db="EMBL/GenBank/DDBJ databases">
        <authorList>
            <person name="Koch H."/>
        </authorList>
    </citation>
    <scope>NUCLEOTIDE SEQUENCE [LARGE SCALE GENOMIC DNA]</scope>
    <source>
        <strain evidence="3">6680</strain>
    </source>
</reference>
<protein>
    <submittedName>
        <fullName evidence="3">Helix-turn-helix domain-containing protein</fullName>
    </submittedName>
</protein>